<dbReference type="EMBL" id="JADBJN010000003">
    <property type="protein sequence ID" value="KAG5673139.1"/>
    <property type="molecule type" value="Genomic_DNA"/>
</dbReference>
<evidence type="ECO:0000256" key="1">
    <source>
        <dbReference type="SAM" id="SignalP"/>
    </source>
</evidence>
<evidence type="ECO:0000313" key="2">
    <source>
        <dbReference type="EMBL" id="KAG5673139.1"/>
    </source>
</evidence>
<dbReference type="Proteomes" id="UP001107558">
    <property type="component" value="Chromosome 3"/>
</dbReference>
<comment type="caution">
    <text evidence="2">The sequence shown here is derived from an EMBL/GenBank/DDBJ whole genome shotgun (WGS) entry which is preliminary data.</text>
</comment>
<gene>
    <name evidence="2" type="ORF">PVAND_003210</name>
</gene>
<dbReference type="AlphaFoldDB" id="A0A9J6BUF1"/>
<feature type="chain" id="PRO_5039924749" evidence="1">
    <location>
        <begin position="17"/>
        <end position="256"/>
    </location>
</feature>
<organism evidence="2 3">
    <name type="scientific">Polypedilum vanderplanki</name>
    <name type="common">Sleeping chironomid midge</name>
    <dbReference type="NCBI Taxonomy" id="319348"/>
    <lineage>
        <taxon>Eukaryota</taxon>
        <taxon>Metazoa</taxon>
        <taxon>Ecdysozoa</taxon>
        <taxon>Arthropoda</taxon>
        <taxon>Hexapoda</taxon>
        <taxon>Insecta</taxon>
        <taxon>Pterygota</taxon>
        <taxon>Neoptera</taxon>
        <taxon>Endopterygota</taxon>
        <taxon>Diptera</taxon>
        <taxon>Nematocera</taxon>
        <taxon>Chironomoidea</taxon>
        <taxon>Chironomidae</taxon>
        <taxon>Chironominae</taxon>
        <taxon>Polypedilum</taxon>
        <taxon>Polypedilum</taxon>
    </lineage>
</organism>
<feature type="signal peptide" evidence="1">
    <location>
        <begin position="1"/>
        <end position="16"/>
    </location>
</feature>
<evidence type="ECO:0000313" key="3">
    <source>
        <dbReference type="Proteomes" id="UP001107558"/>
    </source>
</evidence>
<name>A0A9J6BUF1_POLVA</name>
<sequence length="256" mass="30352">MKIFNFLLIVVHLCESFSIFKNSSIIATALTDVIEKFFISQNISFEFLIFGEKTIEISDVLDEVLKNRNFNTKIKYIPYDTYSTKQLLIINGSAIILGEPEYMKNFNNITRVMTMYPKTIKLLTCTNNINDFYAQNFLTFGFPKTAQFQYFLNENDNNIELQIFEWFDENFCNKKFIKVINTFNKTSEKWSNKLENYQKFSKFHQCYLNVLVGSSQYYTKLDKKLSDFAFDLMEVVAHKGNFSVYREKFKIQLKNF</sequence>
<accession>A0A9J6BUF1</accession>
<keyword evidence="1" id="KW-0732">Signal</keyword>
<protein>
    <submittedName>
        <fullName evidence="2">Uncharacterized protein</fullName>
    </submittedName>
</protein>
<keyword evidence="3" id="KW-1185">Reference proteome</keyword>
<proteinExistence type="predicted"/>
<reference evidence="2" key="1">
    <citation type="submission" date="2021-03" db="EMBL/GenBank/DDBJ databases">
        <title>Chromosome level genome of the anhydrobiotic midge Polypedilum vanderplanki.</title>
        <authorList>
            <person name="Yoshida Y."/>
            <person name="Kikawada T."/>
            <person name="Gusev O."/>
        </authorList>
    </citation>
    <scope>NUCLEOTIDE SEQUENCE</scope>
    <source>
        <strain evidence="2">NIAS01</strain>
        <tissue evidence="2">Whole body or cell culture</tissue>
    </source>
</reference>